<protein>
    <recommendedName>
        <fullName evidence="2">DUF6843 domain-containing protein</fullName>
    </recommendedName>
</protein>
<sequence length="302" mass="34046">MKKSFGKKLLAALLSTLLLGTLYGILGGIGSESDQMATDNVGAIPVVILFGGIGNFTYGLLVSILSDYVSRKVMRYRFLTAGFIHITFGALTILVIGWLGYFALCAAILFFIMDEWLHYKNHEWNVKALPIQCLLLILLTVGAWQLMQVYNWNEEETNNTYLIPEGYEGTIITFYNLPGEPTLTKRDGETIIPVVKKQLLALKGTELHDYGITLTSTKEMTMGLINNSYFYINEQGERTPIKQNCIHPSGGGSFIKDSGQEVPFESIQITANDCGEKFFLNGTERFDIQRREIMNYWQNLLY</sequence>
<gene>
    <name evidence="3" type="ORF">QO000_002890</name>
</gene>
<reference evidence="3" key="1">
    <citation type="submission" date="2023-07" db="EMBL/GenBank/DDBJ databases">
        <title>Genomic Encyclopedia of Type Strains, Phase IV (KMG-IV): sequencing the most valuable type-strain genomes for metagenomic binning, comparative biology and taxonomic classification.</title>
        <authorList>
            <person name="Goeker M."/>
        </authorList>
    </citation>
    <scope>NUCLEOTIDE SEQUENCE [LARGE SCALE GENOMIC DNA]</scope>
    <source>
        <strain evidence="3">JSM 076093</strain>
    </source>
</reference>
<keyword evidence="1" id="KW-1133">Transmembrane helix</keyword>
<keyword evidence="1" id="KW-0812">Transmembrane</keyword>
<name>A0ABU0K3J4_9BACL</name>
<evidence type="ECO:0000259" key="2">
    <source>
        <dbReference type="Pfam" id="PF20862"/>
    </source>
</evidence>
<dbReference type="InterPro" id="IPR049293">
    <property type="entry name" value="DUF6843"/>
</dbReference>
<feature type="domain" description="DUF6843" evidence="2">
    <location>
        <begin position="155"/>
        <end position="278"/>
    </location>
</feature>
<feature type="transmembrane region" description="Helical" evidence="1">
    <location>
        <begin position="86"/>
        <end position="112"/>
    </location>
</feature>
<dbReference type="Proteomes" id="UP001226720">
    <property type="component" value="Unassembled WGS sequence"/>
</dbReference>
<dbReference type="RefSeq" id="WP_301552568.1">
    <property type="nucleotide sequence ID" value="NZ_JAQRMZ010000009.1"/>
</dbReference>
<accession>A0ABU0K3J4</accession>
<comment type="caution">
    <text evidence="3">The sequence shown here is derived from an EMBL/GenBank/DDBJ whole genome shotgun (WGS) entry which is preliminary data.</text>
</comment>
<feature type="transmembrane region" description="Helical" evidence="1">
    <location>
        <begin position="124"/>
        <end position="144"/>
    </location>
</feature>
<evidence type="ECO:0000313" key="4">
    <source>
        <dbReference type="Proteomes" id="UP001226720"/>
    </source>
</evidence>
<evidence type="ECO:0000256" key="1">
    <source>
        <dbReference type="SAM" id="Phobius"/>
    </source>
</evidence>
<proteinExistence type="predicted"/>
<dbReference type="EMBL" id="JAUSWM010000005">
    <property type="protein sequence ID" value="MDQ0483906.1"/>
    <property type="molecule type" value="Genomic_DNA"/>
</dbReference>
<dbReference type="Pfam" id="PF20862">
    <property type="entry name" value="DUF6843"/>
    <property type="match status" value="1"/>
</dbReference>
<evidence type="ECO:0000313" key="3">
    <source>
        <dbReference type="EMBL" id="MDQ0483906.1"/>
    </source>
</evidence>
<keyword evidence="1" id="KW-0472">Membrane</keyword>
<organism evidence="3 4">
    <name type="scientific">Guptibacillus hwajinpoensis</name>
    <dbReference type="NCBI Taxonomy" id="208199"/>
    <lineage>
        <taxon>Bacteria</taxon>
        <taxon>Bacillati</taxon>
        <taxon>Bacillota</taxon>
        <taxon>Bacilli</taxon>
        <taxon>Bacillales</taxon>
        <taxon>Guptibacillaceae</taxon>
        <taxon>Guptibacillus</taxon>
    </lineage>
</organism>
<keyword evidence="4" id="KW-1185">Reference proteome</keyword>
<feature type="transmembrane region" description="Helical" evidence="1">
    <location>
        <begin position="43"/>
        <end position="65"/>
    </location>
</feature>
<dbReference type="GeneID" id="301328219"/>